<comment type="caution">
    <text evidence="6">The sequence shown here is derived from an EMBL/GenBank/DDBJ whole genome shotgun (WGS) entry which is preliminary data.</text>
</comment>
<dbReference type="Gene3D" id="1.10.10.10">
    <property type="entry name" value="Winged helix-like DNA-binding domain superfamily/Winged helix DNA-binding domain"/>
    <property type="match status" value="1"/>
</dbReference>
<evidence type="ECO:0000256" key="2">
    <source>
        <dbReference type="ARBA" id="ARBA00023015"/>
    </source>
</evidence>
<name>A0ABV6J3U3_9BACL</name>
<dbReference type="Proteomes" id="UP001589818">
    <property type="component" value="Unassembled WGS sequence"/>
</dbReference>
<dbReference type="InterPro" id="IPR028082">
    <property type="entry name" value="Peripla_BP_I"/>
</dbReference>
<dbReference type="PROSITE" id="PS50949">
    <property type="entry name" value="HTH_GNTR"/>
    <property type="match status" value="1"/>
</dbReference>
<dbReference type="SUPFAM" id="SSF46785">
    <property type="entry name" value="Winged helix' DNA-binding domain"/>
    <property type="match status" value="1"/>
</dbReference>
<evidence type="ECO:0000256" key="1">
    <source>
        <dbReference type="ARBA" id="ARBA00022491"/>
    </source>
</evidence>
<dbReference type="Pfam" id="PF00532">
    <property type="entry name" value="Peripla_BP_1"/>
    <property type="match status" value="1"/>
</dbReference>
<keyword evidence="3" id="KW-0238">DNA-binding</keyword>
<dbReference type="EMBL" id="JBHLVF010000008">
    <property type="protein sequence ID" value="MFC0390541.1"/>
    <property type="molecule type" value="Genomic_DNA"/>
</dbReference>
<dbReference type="Pfam" id="PF00392">
    <property type="entry name" value="GntR"/>
    <property type="match status" value="1"/>
</dbReference>
<keyword evidence="1" id="KW-0678">Repressor</keyword>
<dbReference type="InterPro" id="IPR001761">
    <property type="entry name" value="Peripla_BP/Lac1_sug-bd_dom"/>
</dbReference>
<evidence type="ECO:0000313" key="6">
    <source>
        <dbReference type="EMBL" id="MFC0390541.1"/>
    </source>
</evidence>
<dbReference type="Gene3D" id="3.40.50.2300">
    <property type="match status" value="2"/>
</dbReference>
<keyword evidence="2" id="KW-0805">Transcription regulation</keyword>
<reference evidence="6 7" key="1">
    <citation type="submission" date="2024-09" db="EMBL/GenBank/DDBJ databases">
        <authorList>
            <person name="Sun Q."/>
            <person name="Mori K."/>
        </authorList>
    </citation>
    <scope>NUCLEOTIDE SEQUENCE [LARGE SCALE GENOMIC DNA]</scope>
    <source>
        <strain evidence="6 7">CCM 4839</strain>
    </source>
</reference>
<evidence type="ECO:0000313" key="7">
    <source>
        <dbReference type="Proteomes" id="UP001589818"/>
    </source>
</evidence>
<dbReference type="CDD" id="cd06267">
    <property type="entry name" value="PBP1_LacI_sugar_binding-like"/>
    <property type="match status" value="1"/>
</dbReference>
<keyword evidence="4" id="KW-0804">Transcription</keyword>
<dbReference type="SUPFAM" id="SSF53822">
    <property type="entry name" value="Periplasmic binding protein-like I"/>
    <property type="match status" value="1"/>
</dbReference>
<evidence type="ECO:0000259" key="5">
    <source>
        <dbReference type="PROSITE" id="PS50949"/>
    </source>
</evidence>
<evidence type="ECO:0000256" key="4">
    <source>
        <dbReference type="ARBA" id="ARBA00023163"/>
    </source>
</evidence>
<dbReference type="PRINTS" id="PR00035">
    <property type="entry name" value="HTHGNTR"/>
</dbReference>
<dbReference type="InterPro" id="IPR036390">
    <property type="entry name" value="WH_DNA-bd_sf"/>
</dbReference>
<dbReference type="CDD" id="cd07377">
    <property type="entry name" value="WHTH_GntR"/>
    <property type="match status" value="1"/>
</dbReference>
<protein>
    <submittedName>
        <fullName evidence="6">GntR family transcriptional regulator</fullName>
    </submittedName>
</protein>
<evidence type="ECO:0000256" key="3">
    <source>
        <dbReference type="ARBA" id="ARBA00023125"/>
    </source>
</evidence>
<proteinExistence type="predicted"/>
<dbReference type="InterPro" id="IPR036388">
    <property type="entry name" value="WH-like_DNA-bd_sf"/>
</dbReference>
<organism evidence="6 7">
    <name type="scientific">Paenibacillus mendelii</name>
    <dbReference type="NCBI Taxonomy" id="206163"/>
    <lineage>
        <taxon>Bacteria</taxon>
        <taxon>Bacillati</taxon>
        <taxon>Bacillota</taxon>
        <taxon>Bacilli</taxon>
        <taxon>Bacillales</taxon>
        <taxon>Paenibacillaceae</taxon>
        <taxon>Paenibacillus</taxon>
    </lineage>
</organism>
<gene>
    <name evidence="6" type="ORF">ACFFJ8_04020</name>
</gene>
<sequence>MNENKPLYSQIQDHIIQKIESGSWPEQHQIPPERHIAEQFNVSRITAKNAVLGLVNEGLLYRHRGKGTFVAASASSKRIVEDKVQAPRPAVRSGNKIIGFITPWMESQYSSQLLSGVEHALSEQSYHVLYKRIADREAESGAIHTFLDIPVDGMIIVASQGEQHFNDDIVRLVLNKHHVVLVEKTMRDIRTNGVYCNTKEIGNLMVDYLCKLKAKHIGLITYPSLYTIGISDRIQSFQTALLSKGMEQLSDQHILSVSSSILEQTSQDEIPPDIVAFIENNTAFDAIATVDALLAQYVGRACAMLNRTGIKIICCDQPSLHQDCINPTAYIDQSPFQMGIVAAQMMIDSIENQSEPRKHMISPRLIEI</sequence>
<keyword evidence="7" id="KW-1185">Reference proteome</keyword>
<dbReference type="PANTHER" id="PTHR30146">
    <property type="entry name" value="LACI-RELATED TRANSCRIPTIONAL REPRESSOR"/>
    <property type="match status" value="1"/>
</dbReference>
<accession>A0ABV6J3U3</accession>
<dbReference type="InterPro" id="IPR000524">
    <property type="entry name" value="Tscrpt_reg_HTH_GntR"/>
</dbReference>
<dbReference type="PANTHER" id="PTHR30146:SF95">
    <property type="entry name" value="RIBOSE OPERON REPRESSOR"/>
    <property type="match status" value="1"/>
</dbReference>
<dbReference type="SMART" id="SM00345">
    <property type="entry name" value="HTH_GNTR"/>
    <property type="match status" value="1"/>
</dbReference>
<feature type="domain" description="HTH gntR-type" evidence="5">
    <location>
        <begin position="5"/>
        <end position="73"/>
    </location>
</feature>
<dbReference type="RefSeq" id="WP_204820158.1">
    <property type="nucleotide sequence ID" value="NZ_JANHOF010000010.1"/>
</dbReference>